<feature type="transmembrane region" description="Helical" evidence="7">
    <location>
        <begin position="156"/>
        <end position="182"/>
    </location>
</feature>
<feature type="transmembrane region" description="Helical" evidence="7">
    <location>
        <begin position="209"/>
        <end position="229"/>
    </location>
</feature>
<keyword evidence="3 7" id="KW-0812">Transmembrane</keyword>
<reference evidence="9 10" key="1">
    <citation type="submission" date="2017-11" db="EMBL/GenBank/DDBJ databases">
        <title>Genomic Encyclopedia of Archaeal and Bacterial Type Strains, Phase II (KMG-II): From Individual Species to Whole Genera.</title>
        <authorList>
            <person name="Goeker M."/>
        </authorList>
    </citation>
    <scope>NUCLEOTIDE SEQUENCE [LARGE SCALE GENOMIC DNA]</scope>
    <source>
        <strain evidence="9 10">DSM 27393</strain>
    </source>
</reference>
<proteinExistence type="inferred from homology"/>
<accession>A0A2M9CNY4</accession>
<dbReference type="GO" id="GO:0022857">
    <property type="term" value="F:transmembrane transporter activity"/>
    <property type="evidence" value="ECO:0007669"/>
    <property type="project" value="TreeGrafter"/>
</dbReference>
<sequence length="633" mass="62827">MLRLALRNVVERRVLFIGSLLSVVLGVALVQSSLQILLALVATPAPVEPAIARLTFEESRVVGITVVATTLGLAALLAVFIIASTFAFAVDQRRRELALLGLAGSSRAQLRRLLVGEAVVLGTAGALLGAPLGVLAERVQSWMMRERGFLPDGMTSGWPFWLAGVSLGVGVGLAVAGVLLAARRASRVRPLEALREEEPDAASGPPVRFLAGGAVAVIAVVLAAIAPVGGPAGGQAMSMSASIAAVIAAAALAPAIVPLAARAVPIGRGPLARLARAALRHDRRRSASMAAPVIVLVGLVAGQTTALLSFSAAGAEEQRRSTVADLVVTGSHPFAIDPATVAGVRSVSTEVVVPGEITVGPDDVPLTEVRRVALVDPAAYAATHRGSEAVLALERGDAVAGPGALGAGAGGQVRLGVAGVDLGTVSVVGAVPESLAAGPALLLRADAVPQAALQGADAIAFVELEAGADPDATAEALAAAGEVSTHGAWARAAATASSGTSADILVVVLGLGALYALLAVVNAAVIGTSARKAEFAAARATGLTRSQVLGTTALEGLIVAGVGVALGTLASAVSVVGVVSSTVSATGGPTVVIAWTVLLPLLGVAVLASTVATVATAHAATRLAPVMLLRGRE</sequence>
<name>A0A2M9CNY4_9MICO</name>
<evidence type="ECO:0000256" key="3">
    <source>
        <dbReference type="ARBA" id="ARBA00022692"/>
    </source>
</evidence>
<organism evidence="9 10">
    <name type="scientific">Diaminobutyricimonas aerilata</name>
    <dbReference type="NCBI Taxonomy" id="1162967"/>
    <lineage>
        <taxon>Bacteria</taxon>
        <taxon>Bacillati</taxon>
        <taxon>Actinomycetota</taxon>
        <taxon>Actinomycetes</taxon>
        <taxon>Micrococcales</taxon>
        <taxon>Microbacteriaceae</taxon>
        <taxon>Diaminobutyricimonas</taxon>
    </lineage>
</organism>
<keyword evidence="2" id="KW-1003">Cell membrane</keyword>
<feature type="transmembrane region" description="Helical" evidence="7">
    <location>
        <begin position="113"/>
        <end position="136"/>
    </location>
</feature>
<evidence type="ECO:0000256" key="7">
    <source>
        <dbReference type="SAM" id="Phobius"/>
    </source>
</evidence>
<feature type="transmembrane region" description="Helical" evidence="7">
    <location>
        <begin position="286"/>
        <end position="310"/>
    </location>
</feature>
<dbReference type="Proteomes" id="UP000228758">
    <property type="component" value="Unassembled WGS sequence"/>
</dbReference>
<dbReference type="OrthoDB" id="3223244at2"/>
<keyword evidence="4 7" id="KW-1133">Transmembrane helix</keyword>
<comment type="similarity">
    <text evidence="6">Belongs to the ABC-4 integral membrane protein family.</text>
</comment>
<feature type="transmembrane region" description="Helical" evidence="7">
    <location>
        <begin position="592"/>
        <end position="620"/>
    </location>
</feature>
<dbReference type="PANTHER" id="PTHR30572">
    <property type="entry name" value="MEMBRANE COMPONENT OF TRANSPORTER-RELATED"/>
    <property type="match status" value="1"/>
</dbReference>
<comment type="subcellular location">
    <subcellularLocation>
        <location evidence="1">Cell membrane</location>
        <topology evidence="1">Multi-pass membrane protein</topology>
    </subcellularLocation>
</comment>
<feature type="transmembrane region" description="Helical" evidence="7">
    <location>
        <begin position="241"/>
        <end position="265"/>
    </location>
</feature>
<feature type="domain" description="ABC3 transporter permease C-terminal" evidence="8">
    <location>
        <begin position="507"/>
        <end position="615"/>
    </location>
</feature>
<keyword evidence="5 7" id="KW-0472">Membrane</keyword>
<dbReference type="EMBL" id="PGFF01000001">
    <property type="protein sequence ID" value="PJJ73603.1"/>
    <property type="molecule type" value="Genomic_DNA"/>
</dbReference>
<feature type="transmembrane region" description="Helical" evidence="7">
    <location>
        <begin position="504"/>
        <end position="527"/>
    </location>
</feature>
<feature type="domain" description="ABC3 transporter permease C-terminal" evidence="8">
    <location>
        <begin position="71"/>
        <end position="188"/>
    </location>
</feature>
<dbReference type="InterPro" id="IPR050250">
    <property type="entry name" value="Macrolide_Exporter_MacB"/>
</dbReference>
<evidence type="ECO:0000313" key="10">
    <source>
        <dbReference type="Proteomes" id="UP000228758"/>
    </source>
</evidence>
<feature type="transmembrane region" description="Helical" evidence="7">
    <location>
        <begin position="14"/>
        <end position="41"/>
    </location>
</feature>
<evidence type="ECO:0000256" key="6">
    <source>
        <dbReference type="ARBA" id="ARBA00038076"/>
    </source>
</evidence>
<protein>
    <submittedName>
        <fullName evidence="9">Putative ABC transport system permease protein</fullName>
    </submittedName>
</protein>
<comment type="caution">
    <text evidence="9">The sequence shown here is derived from an EMBL/GenBank/DDBJ whole genome shotgun (WGS) entry which is preliminary data.</text>
</comment>
<evidence type="ECO:0000256" key="1">
    <source>
        <dbReference type="ARBA" id="ARBA00004651"/>
    </source>
</evidence>
<dbReference type="GO" id="GO:0005886">
    <property type="term" value="C:plasma membrane"/>
    <property type="evidence" value="ECO:0007669"/>
    <property type="project" value="UniProtKB-SubCell"/>
</dbReference>
<dbReference type="RefSeq" id="WP_100365667.1">
    <property type="nucleotide sequence ID" value="NZ_PGFF01000001.1"/>
</dbReference>
<dbReference type="PANTHER" id="PTHR30572:SF4">
    <property type="entry name" value="ABC TRANSPORTER PERMEASE YTRF"/>
    <property type="match status" value="1"/>
</dbReference>
<evidence type="ECO:0000256" key="4">
    <source>
        <dbReference type="ARBA" id="ARBA00022989"/>
    </source>
</evidence>
<evidence type="ECO:0000313" key="9">
    <source>
        <dbReference type="EMBL" id="PJJ73603.1"/>
    </source>
</evidence>
<gene>
    <name evidence="9" type="ORF">CLV46_3196</name>
</gene>
<evidence type="ECO:0000256" key="5">
    <source>
        <dbReference type="ARBA" id="ARBA00023136"/>
    </source>
</evidence>
<dbReference type="AlphaFoldDB" id="A0A2M9CNY4"/>
<keyword evidence="10" id="KW-1185">Reference proteome</keyword>
<dbReference type="Pfam" id="PF02687">
    <property type="entry name" value="FtsX"/>
    <property type="match status" value="2"/>
</dbReference>
<feature type="transmembrane region" description="Helical" evidence="7">
    <location>
        <begin position="548"/>
        <end position="572"/>
    </location>
</feature>
<evidence type="ECO:0000256" key="2">
    <source>
        <dbReference type="ARBA" id="ARBA00022475"/>
    </source>
</evidence>
<feature type="transmembrane region" description="Helical" evidence="7">
    <location>
        <begin position="61"/>
        <end position="90"/>
    </location>
</feature>
<dbReference type="InterPro" id="IPR003838">
    <property type="entry name" value="ABC3_permease_C"/>
</dbReference>
<evidence type="ECO:0000259" key="8">
    <source>
        <dbReference type="Pfam" id="PF02687"/>
    </source>
</evidence>